<evidence type="ECO:0000313" key="2">
    <source>
        <dbReference type="EMBL" id="PAK76792.1"/>
    </source>
</evidence>
<comment type="caution">
    <text evidence="2">The sequence shown here is derived from an EMBL/GenBank/DDBJ whole genome shotgun (WGS) entry which is preliminary data.</text>
</comment>
<evidence type="ECO:0000313" key="3">
    <source>
        <dbReference type="Proteomes" id="UP000216151"/>
    </source>
</evidence>
<sequence>MTRNIIIPMRATPEERDQFHDLARANGHKNLSDWLRRMAYSATLGTGGSASLEHELQETRRQLQAVGNNLNQVAHRLNSGATVDPGPVLADVYSAISDIQAVINSVRPRSYRGRRRDR</sequence>
<name>A0A269XTZ5_9PROT</name>
<organism evidence="2 3">
    <name type="scientific">Acetobacter fabarum</name>
    <dbReference type="NCBI Taxonomy" id="483199"/>
    <lineage>
        <taxon>Bacteria</taxon>
        <taxon>Pseudomonadati</taxon>
        <taxon>Pseudomonadota</taxon>
        <taxon>Alphaproteobacteria</taxon>
        <taxon>Acetobacterales</taxon>
        <taxon>Acetobacteraceae</taxon>
        <taxon>Acetobacter</taxon>
    </lineage>
</organism>
<dbReference type="Proteomes" id="UP000216151">
    <property type="component" value="Unassembled WGS sequence"/>
</dbReference>
<dbReference type="RefSeq" id="WP_095350487.1">
    <property type="nucleotide sequence ID" value="NZ_NCXK01000044.1"/>
</dbReference>
<reference evidence="2 3" key="1">
    <citation type="submission" date="2017-04" db="EMBL/GenBank/DDBJ databases">
        <title>Kefir bacterial isolates.</title>
        <authorList>
            <person name="Kim Y."/>
            <person name="Blasche S."/>
            <person name="Patil K.R."/>
        </authorList>
    </citation>
    <scope>NUCLEOTIDE SEQUENCE [LARGE SCALE GENOMIC DNA]</scope>
    <source>
        <strain evidence="2 3">KR</strain>
    </source>
</reference>
<proteinExistence type="predicted"/>
<protein>
    <submittedName>
        <fullName evidence="2">Uncharacterized protein</fullName>
    </submittedName>
</protein>
<dbReference type="OrthoDB" id="7271478at2"/>
<feature type="coiled-coil region" evidence="1">
    <location>
        <begin position="49"/>
        <end position="76"/>
    </location>
</feature>
<dbReference type="EMBL" id="NCXK01000044">
    <property type="protein sequence ID" value="PAK76792.1"/>
    <property type="molecule type" value="Genomic_DNA"/>
</dbReference>
<accession>A0A269XTZ5</accession>
<dbReference type="InterPro" id="IPR053842">
    <property type="entry name" value="NikA-like"/>
</dbReference>
<evidence type="ECO:0000256" key="1">
    <source>
        <dbReference type="SAM" id="Coils"/>
    </source>
</evidence>
<dbReference type="AlphaFoldDB" id="A0A269XTZ5"/>
<keyword evidence="3" id="KW-1185">Reference proteome</keyword>
<keyword evidence="1" id="KW-0175">Coiled coil</keyword>
<gene>
    <name evidence="2" type="ORF">B8X00_13125</name>
</gene>
<dbReference type="Pfam" id="PF21983">
    <property type="entry name" value="NikA-like"/>
    <property type="match status" value="1"/>
</dbReference>